<accession>A0A6G4HSP5</accession>
<comment type="caution">
    <text evidence="1">The sequence shown here is derived from an EMBL/GenBank/DDBJ whole genome shotgun (WGS) entry which is preliminary data.</text>
</comment>
<dbReference type="RefSeq" id="WP_061311503.1">
    <property type="nucleotide sequence ID" value="NZ_JACBCU010000001.1"/>
</dbReference>
<organism evidence="1">
    <name type="scientific">Clostridium botulinum</name>
    <dbReference type="NCBI Taxonomy" id="1491"/>
    <lineage>
        <taxon>Bacteria</taxon>
        <taxon>Bacillati</taxon>
        <taxon>Bacillota</taxon>
        <taxon>Clostridia</taxon>
        <taxon>Eubacteriales</taxon>
        <taxon>Clostridiaceae</taxon>
        <taxon>Clostridium</taxon>
    </lineage>
</organism>
<dbReference type="AlphaFoldDB" id="A0A6G4HSP5"/>
<dbReference type="EMBL" id="SXEU01000003">
    <property type="protein sequence ID" value="NFV16301.1"/>
    <property type="molecule type" value="Genomic_DNA"/>
</dbReference>
<name>A0A6G4HSP5_CLOBO</name>
<dbReference type="SUPFAM" id="SSF75005">
    <property type="entry name" value="Arabinanase/levansucrase/invertase"/>
    <property type="match status" value="1"/>
</dbReference>
<protein>
    <submittedName>
        <fullName evidence="1">Uncharacterized protein</fullName>
    </submittedName>
</protein>
<proteinExistence type="predicted"/>
<evidence type="ECO:0000313" key="1">
    <source>
        <dbReference type="EMBL" id="NFV16301.1"/>
    </source>
</evidence>
<gene>
    <name evidence="1" type="ORF">FDG29_09045</name>
</gene>
<sequence length="235" mass="27579">MTECAKKNIINNIIIIISLLIIIMISSFQLIRLPKYRFVYNDLYTLYVHVVKTKGNIITNFKNYNKELQENKKLNELYYSKTLRRNNESTLDIKTYDGSNQLTHPDILYDKNGIFNHKYWLAFTPYPYYNDKLENPSIVVSEDGKKFVETKGIKNPLDDLRNEKNFKAHLSDTDIMFRNNELILHYVYNVSGVLGPAKFYQVKSKDGINWKTSKNPLIFPKKILGILKISTDQHL</sequence>
<dbReference type="InterPro" id="IPR023296">
    <property type="entry name" value="Glyco_hydro_beta-prop_sf"/>
</dbReference>
<reference evidence="1" key="1">
    <citation type="submission" date="2019-04" db="EMBL/GenBank/DDBJ databases">
        <title>Genome sequencing of Clostridium botulinum Groups I-IV and Clostridium butyricum.</title>
        <authorList>
            <person name="Brunt J."/>
            <person name="Van Vliet A.H.M."/>
            <person name="Stringer S.C."/>
            <person name="Carter A.T."/>
            <person name="Peck M.W."/>
        </authorList>
    </citation>
    <scope>NUCLEOTIDE SEQUENCE</scope>
    <source>
        <strain evidence="1">751/1</strain>
    </source>
</reference>